<accession>A0A432DSX0</accession>
<dbReference type="EMBL" id="RYFC01000003">
    <property type="protein sequence ID" value="RTZ46021.1"/>
    <property type="molecule type" value="Genomic_DNA"/>
</dbReference>
<gene>
    <name evidence="1" type="ORF">EJ377_15705</name>
</gene>
<dbReference type="AlphaFoldDB" id="A0A432DSX0"/>
<comment type="caution">
    <text evidence="1">The sequence shown here is derived from an EMBL/GenBank/DDBJ whole genome shotgun (WGS) entry which is preliminary data.</text>
</comment>
<dbReference type="Proteomes" id="UP000276953">
    <property type="component" value="Unassembled WGS sequence"/>
</dbReference>
<proteinExistence type="predicted"/>
<evidence type="ECO:0000313" key="1">
    <source>
        <dbReference type="EMBL" id="RTZ46021.1"/>
    </source>
</evidence>
<reference evidence="1 2" key="1">
    <citation type="submission" date="2018-12" db="EMBL/GenBank/DDBJ databases">
        <title>Draft Genome Sequence of Chryseobacterium arthrosphaerae strain ED882-96 Isolated from the Blood of a Patient with Liver Cirrhosis in Taiwan.</title>
        <authorList>
            <person name="Lin J.-N."/>
            <person name="Lai C.-H."/>
            <person name="Yang C.-H."/>
            <person name="Huang Y.-H."/>
        </authorList>
    </citation>
    <scope>NUCLEOTIDE SEQUENCE [LARGE SCALE GENOMIC DNA]</scope>
    <source>
        <strain evidence="1 2">ED882-96</strain>
    </source>
</reference>
<protein>
    <submittedName>
        <fullName evidence="1">Uncharacterized protein</fullName>
    </submittedName>
</protein>
<organism evidence="1 2">
    <name type="scientific">Chryseobacterium arthrosphaerae</name>
    <dbReference type="NCBI Taxonomy" id="651561"/>
    <lineage>
        <taxon>Bacteria</taxon>
        <taxon>Pseudomonadati</taxon>
        <taxon>Bacteroidota</taxon>
        <taxon>Flavobacteriia</taxon>
        <taxon>Flavobacteriales</taxon>
        <taxon>Weeksellaceae</taxon>
        <taxon>Chryseobacterium group</taxon>
        <taxon>Chryseobacterium</taxon>
    </lineage>
</organism>
<evidence type="ECO:0000313" key="2">
    <source>
        <dbReference type="Proteomes" id="UP000276953"/>
    </source>
</evidence>
<sequence>MIERYVKDRYPKRQSVILTKRWQTKAFQQRRAYFTFKITQALLDNPAAKNYIETAYHDHPEDDSVKVEYATVLHIIGSHSEKSFLISCSMRCWTKDTA</sequence>
<name>A0A432DSX0_9FLAO</name>